<keyword evidence="2" id="KW-1185">Reference proteome</keyword>
<organism evidence="1 2">
    <name type="scientific">Roseibacillus ishigakijimensis</name>
    <dbReference type="NCBI Taxonomy" id="454146"/>
    <lineage>
        <taxon>Bacteria</taxon>
        <taxon>Pseudomonadati</taxon>
        <taxon>Verrucomicrobiota</taxon>
        <taxon>Verrucomicrobiia</taxon>
        <taxon>Verrucomicrobiales</taxon>
        <taxon>Verrucomicrobiaceae</taxon>
        <taxon>Roseibacillus</taxon>
    </lineage>
</organism>
<dbReference type="RefSeq" id="WP_200393042.1">
    <property type="nucleotide sequence ID" value="NZ_JAENIO010000065.1"/>
</dbReference>
<name>A0A934VP05_9BACT</name>
<sequence length="456" mass="52679">MPRVKKTALLLLCLLIGGLLRAPMERPLGREMRTTGLIAEPLDQETSEAIGQTSAAIALGGLRSLVAAVLNFSKIVPLWQDQDWVGIFTVFDQIHTLQPNIPYYWEAAAGYAADDAYADYRDRPGMEEWRRKLRRDEFFHKGIAYLDKGIVNNPTDLGLRQMKARLLSDTYKPDHLDYAAATRVLDEAVKLENVTDITRRNRLYLMSRVPERRREALTLVREIYADPQSRYPSIRSQLFALQNEFPDEEQIPATEIFGSSGDIVQSLFNHYQRRDEGLPMAGVRTRLEQELTELNPPFALHPLYNTDLKRVTHRVAGLLNALPYHLPENPFAPDSSWPLVVNHFQENRRESFPTIRVLFYVLQQLADLPPEDRLPYLQIFPDDLVAMQDLANFLLDESHQYPRTGVRELLQELTIKYDLPEHLDPLRNPSAFPFLSDWRDEVTQLQFERTNQMNMP</sequence>
<gene>
    <name evidence="1" type="ORF">JIN78_16175</name>
</gene>
<evidence type="ECO:0000313" key="2">
    <source>
        <dbReference type="Proteomes" id="UP000604083"/>
    </source>
</evidence>
<evidence type="ECO:0000313" key="1">
    <source>
        <dbReference type="EMBL" id="MBK1835606.1"/>
    </source>
</evidence>
<reference evidence="1" key="1">
    <citation type="submission" date="2021-01" db="EMBL/GenBank/DDBJ databases">
        <title>Modified the classification status of verrucomicrobia.</title>
        <authorList>
            <person name="Feng X."/>
        </authorList>
    </citation>
    <scope>NUCLEOTIDE SEQUENCE</scope>
    <source>
        <strain evidence="1">KCTC 12986</strain>
    </source>
</reference>
<proteinExistence type="predicted"/>
<protein>
    <submittedName>
        <fullName evidence="1">Uncharacterized protein</fullName>
    </submittedName>
</protein>
<comment type="caution">
    <text evidence="1">The sequence shown here is derived from an EMBL/GenBank/DDBJ whole genome shotgun (WGS) entry which is preliminary data.</text>
</comment>
<dbReference type="Proteomes" id="UP000604083">
    <property type="component" value="Unassembled WGS sequence"/>
</dbReference>
<dbReference type="EMBL" id="JAENIO010000065">
    <property type="protein sequence ID" value="MBK1835606.1"/>
    <property type="molecule type" value="Genomic_DNA"/>
</dbReference>
<dbReference type="AlphaFoldDB" id="A0A934VP05"/>
<accession>A0A934VP05</accession>